<protein>
    <submittedName>
        <fullName evidence="1">Uncharacterized protein</fullName>
    </submittedName>
</protein>
<dbReference type="AlphaFoldDB" id="A0A8H4VE29"/>
<name>A0A8H4VE29_9HYPO</name>
<dbReference type="EMBL" id="JAACLJ010000003">
    <property type="protein sequence ID" value="KAF4589171.1"/>
    <property type="molecule type" value="Genomic_DNA"/>
</dbReference>
<comment type="caution">
    <text evidence="1">The sequence shown here is derived from an EMBL/GenBank/DDBJ whole genome shotgun (WGS) entry which is preliminary data.</text>
</comment>
<dbReference type="OrthoDB" id="4912317at2759"/>
<proteinExistence type="predicted"/>
<sequence length="340" mass="38127">MGVTPAALLIKVAAVPTWSAHSTALIPLTWIPEYFAHDAEFRRLKSSCPSAWSQPAKKPLMLRSKRVPSMRMAHDCAPMRLSGGAYNFDCSELHIRYSLWCQPVDVATAVRDALPEEMLRMMLELHGMDSGEVWHRIFKDLLEKDAKKTRLYQLRWLGDAAEAGTVVCWPRNPGFKPEQFQNFFGYLGGLFTNPKTLLDAVPQRVMEYPPGHINKSVYHQLDWRSYRGVTLTVQVSASLGIVPTTAKLRSVVDKWSGALGRVILASLITVSYQCPPGLKCREHGDRDCTLPIKPTSSANVLKNFMMALALKMPFVVSWQEAEGPRPPGLWVVVHQTESGR</sequence>
<dbReference type="Proteomes" id="UP000562929">
    <property type="component" value="Unassembled WGS sequence"/>
</dbReference>
<keyword evidence="2" id="KW-1185">Reference proteome</keyword>
<gene>
    <name evidence="1" type="ORF">GQ602_003060</name>
</gene>
<reference evidence="1 2" key="1">
    <citation type="journal article" date="2020" name="G3 (Bethesda)">
        <title>Genetic Underpinnings of Host Manipulation by Ophiocordyceps as Revealed by Comparative Transcriptomics.</title>
        <authorList>
            <person name="Will I."/>
            <person name="Das B."/>
            <person name="Trinh T."/>
            <person name="Brachmann A."/>
            <person name="Ohm R.A."/>
            <person name="de Bekker C."/>
        </authorList>
    </citation>
    <scope>NUCLEOTIDE SEQUENCE [LARGE SCALE GENOMIC DNA]</scope>
    <source>
        <strain evidence="1 2">EC05</strain>
    </source>
</reference>
<organism evidence="1 2">
    <name type="scientific">Ophiocordyceps camponoti-floridani</name>
    <dbReference type="NCBI Taxonomy" id="2030778"/>
    <lineage>
        <taxon>Eukaryota</taxon>
        <taxon>Fungi</taxon>
        <taxon>Dikarya</taxon>
        <taxon>Ascomycota</taxon>
        <taxon>Pezizomycotina</taxon>
        <taxon>Sordariomycetes</taxon>
        <taxon>Hypocreomycetidae</taxon>
        <taxon>Hypocreales</taxon>
        <taxon>Ophiocordycipitaceae</taxon>
        <taxon>Ophiocordyceps</taxon>
    </lineage>
</organism>
<evidence type="ECO:0000313" key="1">
    <source>
        <dbReference type="EMBL" id="KAF4589171.1"/>
    </source>
</evidence>
<accession>A0A8H4VE29</accession>
<evidence type="ECO:0000313" key="2">
    <source>
        <dbReference type="Proteomes" id="UP000562929"/>
    </source>
</evidence>